<dbReference type="Proteomes" id="UP000002506">
    <property type="component" value="Chromosome"/>
</dbReference>
<dbReference type="Gene3D" id="3.40.30.10">
    <property type="entry name" value="Glutaredoxin"/>
    <property type="match status" value="1"/>
</dbReference>
<sequence>MKSKLLALCFLLLGSLCLSACSQSTPSPSDNANQPVTGIKINNFAPDFSLKNLAGQEINLSDFRGSGVIINFWKISCSYCKQEMPFFEAAYLKNKALPDSIKILMINITESQSLIEQFMEDNHYTFPVLLDTTGAIGQIYNANYIPITYFINAEGIIKAIKFGAFSSQTDFDNQLDKIN</sequence>
<dbReference type="InterPro" id="IPR013766">
    <property type="entry name" value="Thioredoxin_domain"/>
</dbReference>
<feature type="domain" description="Thioredoxin" evidence="2">
    <location>
        <begin position="39"/>
        <end position="179"/>
    </location>
</feature>
<dbReference type="AlphaFoldDB" id="D2BHA8"/>
<evidence type="ECO:0000256" key="1">
    <source>
        <dbReference type="SAM" id="SignalP"/>
    </source>
</evidence>
<dbReference type="GO" id="GO:0016209">
    <property type="term" value="F:antioxidant activity"/>
    <property type="evidence" value="ECO:0007669"/>
    <property type="project" value="InterPro"/>
</dbReference>
<dbReference type="PANTHER" id="PTHR42852">
    <property type="entry name" value="THIOL:DISULFIDE INTERCHANGE PROTEIN DSBE"/>
    <property type="match status" value="1"/>
</dbReference>
<dbReference type="Pfam" id="PF00578">
    <property type="entry name" value="AhpC-TSA"/>
    <property type="match status" value="1"/>
</dbReference>
<evidence type="ECO:0000313" key="3">
    <source>
        <dbReference type="EMBL" id="ACZ61708.1"/>
    </source>
</evidence>
<name>D2BHA8_DEHMV</name>
<dbReference type="InterPro" id="IPR050553">
    <property type="entry name" value="Thioredoxin_ResA/DsbE_sf"/>
</dbReference>
<dbReference type="eggNOG" id="COG0526">
    <property type="taxonomic scope" value="Bacteria"/>
</dbReference>
<dbReference type="OrthoDB" id="25753at2"/>
<dbReference type="InterPro" id="IPR000866">
    <property type="entry name" value="AhpC/TSA"/>
</dbReference>
<dbReference type="GO" id="GO:0016491">
    <property type="term" value="F:oxidoreductase activity"/>
    <property type="evidence" value="ECO:0007669"/>
    <property type="project" value="InterPro"/>
</dbReference>
<accession>D2BHA8</accession>
<dbReference type="InterPro" id="IPR036249">
    <property type="entry name" value="Thioredoxin-like_sf"/>
</dbReference>
<protein>
    <submittedName>
        <fullName evidence="3">Thiol-disulfide oxidoreductase</fullName>
    </submittedName>
</protein>
<dbReference type="PANTHER" id="PTHR42852:SF17">
    <property type="entry name" value="THIOREDOXIN-LIKE PROTEIN HI_1115"/>
    <property type="match status" value="1"/>
</dbReference>
<dbReference type="CDD" id="cd02966">
    <property type="entry name" value="TlpA_like_family"/>
    <property type="match status" value="1"/>
</dbReference>
<dbReference type="PROSITE" id="PS51352">
    <property type="entry name" value="THIOREDOXIN_2"/>
    <property type="match status" value="1"/>
</dbReference>
<feature type="signal peptide" evidence="1">
    <location>
        <begin position="1"/>
        <end position="20"/>
    </location>
</feature>
<dbReference type="EMBL" id="CP001827">
    <property type="protein sequence ID" value="ACZ61708.1"/>
    <property type="molecule type" value="Genomic_DNA"/>
</dbReference>
<dbReference type="KEGG" id="dev:DhcVS_556"/>
<proteinExistence type="predicted"/>
<gene>
    <name evidence="3" type="ordered locus">DhcVS_556</name>
</gene>
<reference evidence="3 4" key="1">
    <citation type="journal article" date="2009" name="PLoS Genet.">
        <title>Localized plasticity in the streamlined genomes of vinyl chloride respiring Dehalococcoides.</title>
        <authorList>
            <person name="McMurdie P.J."/>
            <person name="Behrens S.F."/>
            <person name="Muller J.A."/>
            <person name="Goke J."/>
            <person name="Ritalahti K.M."/>
            <person name="Wagner R."/>
            <person name="Goltsman E."/>
            <person name="Lapidus A."/>
            <person name="Holmes S."/>
            <person name="Loffler F.E."/>
            <person name="Spormann A.M."/>
        </authorList>
    </citation>
    <scope>NUCLEOTIDE SEQUENCE [LARGE SCALE GENOMIC DNA]</scope>
    <source>
        <strain evidence="3 4">VS</strain>
    </source>
</reference>
<keyword evidence="1" id="KW-0732">Signal</keyword>
<evidence type="ECO:0000313" key="4">
    <source>
        <dbReference type="Proteomes" id="UP000002506"/>
    </source>
</evidence>
<evidence type="ECO:0000259" key="2">
    <source>
        <dbReference type="PROSITE" id="PS51352"/>
    </source>
</evidence>
<dbReference type="RefSeq" id="WP_012881872.1">
    <property type="nucleotide sequence ID" value="NC_013552.1"/>
</dbReference>
<dbReference type="SUPFAM" id="SSF52833">
    <property type="entry name" value="Thioredoxin-like"/>
    <property type="match status" value="1"/>
</dbReference>
<feature type="chain" id="PRO_5003028477" evidence="1">
    <location>
        <begin position="21"/>
        <end position="179"/>
    </location>
</feature>
<dbReference type="HOGENOM" id="CLU_042529_11_4_0"/>
<organism evidence="3 4">
    <name type="scientific">Dehalococcoides mccartyi (strain VS)</name>
    <dbReference type="NCBI Taxonomy" id="311424"/>
    <lineage>
        <taxon>Bacteria</taxon>
        <taxon>Bacillati</taxon>
        <taxon>Chloroflexota</taxon>
        <taxon>Dehalococcoidia</taxon>
        <taxon>Dehalococcoidales</taxon>
        <taxon>Dehalococcoidaceae</taxon>
        <taxon>Dehalococcoides</taxon>
    </lineage>
</organism>